<protein>
    <submittedName>
        <fullName evidence="3">Lipid-A-disaccharide synthase N-terminal domain-containing protein</fullName>
    </submittedName>
</protein>
<accession>A0ABS9ED46</accession>
<dbReference type="EMBL" id="JAKGTH010000006">
    <property type="protein sequence ID" value="MCF4100806.1"/>
    <property type="molecule type" value="Genomic_DNA"/>
</dbReference>
<dbReference type="Pfam" id="PF07578">
    <property type="entry name" value="LAB_N"/>
    <property type="match status" value="2"/>
</dbReference>
<feature type="transmembrane region" description="Helical" evidence="1">
    <location>
        <begin position="6"/>
        <end position="27"/>
    </location>
</feature>
<organism evidence="3 4">
    <name type="scientific">Gillisia lutea</name>
    <dbReference type="NCBI Taxonomy" id="2909668"/>
    <lineage>
        <taxon>Bacteria</taxon>
        <taxon>Pseudomonadati</taxon>
        <taxon>Bacteroidota</taxon>
        <taxon>Flavobacteriia</taxon>
        <taxon>Flavobacteriales</taxon>
        <taxon>Flavobacteriaceae</taxon>
        <taxon>Gillisia</taxon>
    </lineage>
</organism>
<dbReference type="Gene3D" id="1.20.1280.290">
    <property type="match status" value="2"/>
</dbReference>
<keyword evidence="1" id="KW-0812">Transmembrane</keyword>
<dbReference type="RefSeq" id="WP_236132941.1">
    <property type="nucleotide sequence ID" value="NZ_JAKGTH010000006.1"/>
</dbReference>
<reference evidence="3" key="1">
    <citation type="submission" date="2022-01" db="EMBL/GenBank/DDBJ databases">
        <title>Gillisia lutea sp. nov., isolated from marine plastic residues from the Malvarosa beach (Valencia, Spain).</title>
        <authorList>
            <person name="Vidal-Verdu A."/>
            <person name="Molina-Menor E."/>
            <person name="Satari L."/>
            <person name="Pascual J."/>
            <person name="Pereto J."/>
            <person name="Porcar M."/>
        </authorList>
    </citation>
    <scope>NUCLEOTIDE SEQUENCE</scope>
    <source>
        <strain evidence="3">M10.2A</strain>
    </source>
</reference>
<comment type="caution">
    <text evidence="3">The sequence shown here is derived from an EMBL/GenBank/DDBJ whole genome shotgun (WGS) entry which is preliminary data.</text>
</comment>
<feature type="domain" description="Lipid A biosynthesis N-terminal" evidence="2">
    <location>
        <begin position="130"/>
        <end position="201"/>
    </location>
</feature>
<keyword evidence="1" id="KW-0472">Membrane</keyword>
<sequence length="208" mass="24172">MSDWIIYSVGFTAQLLFSARLITQWFLSEKAKEVQTPSIFWKLSLIASILLFVYGFLREDLAIMLGQLITYTVYIRNLQLQKEWSSSNVFLKILVIGFPIALAGYLLFLTEMEWKQLVHGENIALWLIILGVIGQIVYTLRFIYQWLYSEKNKESSLPKGFWILSLMGSIIIFTYAIFRDDPVLLAAHFFGGIVYIRNLYIMKKSKAK</sequence>
<feature type="domain" description="Lipid A biosynthesis N-terminal" evidence="2">
    <location>
        <begin position="9"/>
        <end position="80"/>
    </location>
</feature>
<proteinExistence type="predicted"/>
<feature type="transmembrane region" description="Helical" evidence="1">
    <location>
        <begin position="89"/>
        <end position="108"/>
    </location>
</feature>
<evidence type="ECO:0000259" key="2">
    <source>
        <dbReference type="SMART" id="SM01259"/>
    </source>
</evidence>
<feature type="transmembrane region" description="Helical" evidence="1">
    <location>
        <begin position="184"/>
        <end position="202"/>
    </location>
</feature>
<dbReference type="InterPro" id="IPR011499">
    <property type="entry name" value="Lipid_A_biosynth_N"/>
</dbReference>
<evidence type="ECO:0000256" key="1">
    <source>
        <dbReference type="SAM" id="Phobius"/>
    </source>
</evidence>
<feature type="transmembrane region" description="Helical" evidence="1">
    <location>
        <begin position="39"/>
        <end position="55"/>
    </location>
</feature>
<name>A0ABS9ED46_9FLAO</name>
<feature type="transmembrane region" description="Helical" evidence="1">
    <location>
        <begin position="61"/>
        <end position="77"/>
    </location>
</feature>
<dbReference type="SMART" id="SM01259">
    <property type="entry name" value="LAB_N"/>
    <property type="match status" value="2"/>
</dbReference>
<keyword evidence="4" id="KW-1185">Reference proteome</keyword>
<evidence type="ECO:0000313" key="3">
    <source>
        <dbReference type="EMBL" id="MCF4100806.1"/>
    </source>
</evidence>
<keyword evidence="1" id="KW-1133">Transmembrane helix</keyword>
<feature type="transmembrane region" description="Helical" evidence="1">
    <location>
        <begin position="123"/>
        <end position="148"/>
    </location>
</feature>
<evidence type="ECO:0000313" key="4">
    <source>
        <dbReference type="Proteomes" id="UP001179363"/>
    </source>
</evidence>
<gene>
    <name evidence="3" type="ORF">L1I30_03920</name>
</gene>
<dbReference type="Proteomes" id="UP001179363">
    <property type="component" value="Unassembled WGS sequence"/>
</dbReference>
<feature type="transmembrane region" description="Helical" evidence="1">
    <location>
        <begin position="160"/>
        <end position="178"/>
    </location>
</feature>